<dbReference type="AlphaFoldDB" id="A0A949K4D0"/>
<dbReference type="RefSeq" id="WP_158345581.1">
    <property type="nucleotide sequence ID" value="NZ_JAHQCW010000038.1"/>
</dbReference>
<gene>
    <name evidence="8" type="ORF">KTH89_19030</name>
</gene>
<dbReference type="Proteomes" id="UP000712157">
    <property type="component" value="Unassembled WGS sequence"/>
</dbReference>
<feature type="transmembrane region" description="Helical" evidence="6">
    <location>
        <begin position="46"/>
        <end position="68"/>
    </location>
</feature>
<dbReference type="Pfam" id="PF04138">
    <property type="entry name" value="GtrA_DPMS_TM"/>
    <property type="match status" value="1"/>
</dbReference>
<protein>
    <submittedName>
        <fullName evidence="8">GtrA family protein</fullName>
    </submittedName>
</protein>
<dbReference type="InterPro" id="IPR007267">
    <property type="entry name" value="GtrA_DPMS_TM"/>
</dbReference>
<feature type="transmembrane region" description="Helical" evidence="6">
    <location>
        <begin position="114"/>
        <end position="131"/>
    </location>
</feature>
<comment type="similarity">
    <text evidence="2">Belongs to the GtrA family.</text>
</comment>
<evidence type="ECO:0000256" key="1">
    <source>
        <dbReference type="ARBA" id="ARBA00004141"/>
    </source>
</evidence>
<accession>A0A949K4D0</accession>
<dbReference type="InterPro" id="IPR051401">
    <property type="entry name" value="GtrA_CellWall_Glycosyl"/>
</dbReference>
<keyword evidence="9" id="KW-1185">Reference proteome</keyword>
<reference evidence="8" key="1">
    <citation type="submission" date="2021-06" db="EMBL/GenBank/DDBJ databases">
        <title>Description of novel taxa of the family Lachnospiraceae.</title>
        <authorList>
            <person name="Chaplin A.V."/>
            <person name="Sokolova S.R."/>
            <person name="Pikina A.P."/>
            <person name="Korzhanova M."/>
            <person name="Belova V."/>
            <person name="Korostin D."/>
            <person name="Efimov B.A."/>
        </authorList>
    </citation>
    <scope>NUCLEOTIDE SEQUENCE</scope>
    <source>
        <strain evidence="8">ASD5720</strain>
    </source>
</reference>
<evidence type="ECO:0000313" key="9">
    <source>
        <dbReference type="Proteomes" id="UP000712157"/>
    </source>
</evidence>
<feature type="transmembrane region" description="Helical" evidence="6">
    <location>
        <begin position="137"/>
        <end position="158"/>
    </location>
</feature>
<sequence length="167" mass="19770">MEILKRFWHWLEHLMRIIITWFLRLFHKEISDGQWNAFMQFVKFSIVGLSNTVVSYVIFLIGVSLGIHYQVSNLIGYMLGILNSFFWNNRLVFEKKEEEERSMWQALAKVYASYAFSYVVSAVLLFLWVDLLHVPEFLGPIITVVVTTPINFILNKFWAFKGKKKHS</sequence>
<evidence type="ECO:0000256" key="2">
    <source>
        <dbReference type="ARBA" id="ARBA00009399"/>
    </source>
</evidence>
<feature type="transmembrane region" description="Helical" evidence="6">
    <location>
        <begin position="74"/>
        <end position="93"/>
    </location>
</feature>
<comment type="caution">
    <text evidence="8">The sequence shown here is derived from an EMBL/GenBank/DDBJ whole genome shotgun (WGS) entry which is preliminary data.</text>
</comment>
<evidence type="ECO:0000256" key="3">
    <source>
        <dbReference type="ARBA" id="ARBA00022692"/>
    </source>
</evidence>
<dbReference type="PANTHER" id="PTHR38459">
    <property type="entry name" value="PROPHAGE BACTOPRENOL-LINKED GLUCOSE TRANSLOCASE HOMOLOG"/>
    <property type="match status" value="1"/>
</dbReference>
<comment type="subcellular location">
    <subcellularLocation>
        <location evidence="1">Membrane</location>
        <topology evidence="1">Multi-pass membrane protein</topology>
    </subcellularLocation>
</comment>
<evidence type="ECO:0000256" key="4">
    <source>
        <dbReference type="ARBA" id="ARBA00022989"/>
    </source>
</evidence>
<evidence type="ECO:0000313" key="8">
    <source>
        <dbReference type="EMBL" id="MBU9738640.1"/>
    </source>
</evidence>
<evidence type="ECO:0000256" key="5">
    <source>
        <dbReference type="ARBA" id="ARBA00023136"/>
    </source>
</evidence>
<dbReference type="GO" id="GO:0005886">
    <property type="term" value="C:plasma membrane"/>
    <property type="evidence" value="ECO:0007669"/>
    <property type="project" value="TreeGrafter"/>
</dbReference>
<dbReference type="EMBL" id="JAHQCW010000038">
    <property type="protein sequence ID" value="MBU9738640.1"/>
    <property type="molecule type" value="Genomic_DNA"/>
</dbReference>
<dbReference type="GO" id="GO:0000271">
    <property type="term" value="P:polysaccharide biosynthetic process"/>
    <property type="evidence" value="ECO:0007669"/>
    <property type="project" value="InterPro"/>
</dbReference>
<keyword evidence="3 6" id="KW-0812">Transmembrane</keyword>
<keyword evidence="4 6" id="KW-1133">Transmembrane helix</keyword>
<proteinExistence type="inferred from homology"/>
<keyword evidence="5 6" id="KW-0472">Membrane</keyword>
<dbReference type="PANTHER" id="PTHR38459:SF1">
    <property type="entry name" value="PROPHAGE BACTOPRENOL-LINKED GLUCOSE TRANSLOCASE HOMOLOG"/>
    <property type="match status" value="1"/>
</dbReference>
<evidence type="ECO:0000256" key="6">
    <source>
        <dbReference type="SAM" id="Phobius"/>
    </source>
</evidence>
<organism evidence="8 9">
    <name type="scientific">Diplocloster agilis</name>
    <dbReference type="NCBI Taxonomy" id="2850323"/>
    <lineage>
        <taxon>Bacteria</taxon>
        <taxon>Bacillati</taxon>
        <taxon>Bacillota</taxon>
        <taxon>Clostridia</taxon>
        <taxon>Lachnospirales</taxon>
        <taxon>Lachnospiraceae</taxon>
        <taxon>Diplocloster</taxon>
    </lineage>
</organism>
<feature type="domain" description="GtrA/DPMS transmembrane" evidence="7">
    <location>
        <begin position="43"/>
        <end position="160"/>
    </location>
</feature>
<name>A0A949K4D0_9FIRM</name>
<evidence type="ECO:0000259" key="7">
    <source>
        <dbReference type="Pfam" id="PF04138"/>
    </source>
</evidence>